<evidence type="ECO:0000313" key="11">
    <source>
        <dbReference type="EMBL" id="KAK2706343.1"/>
    </source>
</evidence>
<reference evidence="11" key="1">
    <citation type="submission" date="2023-07" db="EMBL/GenBank/DDBJ databases">
        <title>Chromosome-level genome assembly of Artemia franciscana.</title>
        <authorList>
            <person name="Jo E."/>
        </authorList>
    </citation>
    <scope>NUCLEOTIDE SEQUENCE</scope>
    <source>
        <tissue evidence="11">Whole body</tissue>
    </source>
</reference>
<evidence type="ECO:0000256" key="8">
    <source>
        <dbReference type="ARBA" id="ARBA00073919"/>
    </source>
</evidence>
<dbReference type="Pfam" id="PF26051">
    <property type="entry name" value="PWI_ABCF3"/>
    <property type="match status" value="1"/>
</dbReference>
<evidence type="ECO:0000256" key="1">
    <source>
        <dbReference type="ARBA" id="ARBA00011054"/>
    </source>
</evidence>
<evidence type="ECO:0000313" key="12">
    <source>
        <dbReference type="Proteomes" id="UP001187531"/>
    </source>
</evidence>
<dbReference type="PROSITE" id="PS50893">
    <property type="entry name" value="ABC_TRANSPORTER_2"/>
    <property type="match status" value="2"/>
</dbReference>
<dbReference type="GO" id="GO:0016887">
    <property type="term" value="F:ATP hydrolysis activity"/>
    <property type="evidence" value="ECO:0007669"/>
    <property type="project" value="InterPro"/>
</dbReference>
<feature type="compositionally biased region" description="Basic and acidic residues" evidence="9">
    <location>
        <begin position="122"/>
        <end position="144"/>
    </location>
</feature>
<dbReference type="SUPFAM" id="SSF52540">
    <property type="entry name" value="P-loop containing nucleoside triphosphate hydrolases"/>
    <property type="match status" value="2"/>
</dbReference>
<keyword evidence="4" id="KW-0547">Nucleotide-binding</keyword>
<comment type="similarity">
    <text evidence="1">Belongs to the ABC transporter superfamily. ABCF family. EF3 subfamily.</text>
</comment>
<feature type="domain" description="ABC transporter" evidence="10">
    <location>
        <begin position="180"/>
        <end position="426"/>
    </location>
</feature>
<keyword evidence="12" id="KW-1185">Reference proteome</keyword>
<dbReference type="InterPro" id="IPR017871">
    <property type="entry name" value="ABC_transporter-like_CS"/>
</dbReference>
<dbReference type="FunFam" id="3.40.50.300:FF:000688">
    <property type="entry name" value="ATP-binding cassette sub-family F member 3"/>
    <property type="match status" value="1"/>
</dbReference>
<dbReference type="CDD" id="cd03221">
    <property type="entry name" value="ABCF_EF-3"/>
    <property type="match status" value="2"/>
</dbReference>
<dbReference type="EMBL" id="JAVRJZ010000020">
    <property type="protein sequence ID" value="KAK2706343.1"/>
    <property type="molecule type" value="Genomic_DNA"/>
</dbReference>
<dbReference type="FunFam" id="3.40.50.300:FF:000104">
    <property type="entry name" value="ATP-binding cassette sub-family F member 3"/>
    <property type="match status" value="1"/>
</dbReference>
<feature type="domain" description="ABC transporter" evidence="10">
    <location>
        <begin position="493"/>
        <end position="707"/>
    </location>
</feature>
<dbReference type="Proteomes" id="UP001187531">
    <property type="component" value="Unassembled WGS sequence"/>
</dbReference>
<dbReference type="AlphaFoldDB" id="A0AA88H7L6"/>
<keyword evidence="2" id="KW-0597">Phosphoprotein</keyword>
<dbReference type="InterPro" id="IPR050611">
    <property type="entry name" value="ABCF"/>
</dbReference>
<dbReference type="Gene3D" id="3.40.50.300">
    <property type="entry name" value="P-loop containing nucleotide triphosphate hydrolases"/>
    <property type="match status" value="2"/>
</dbReference>
<evidence type="ECO:0000256" key="5">
    <source>
        <dbReference type="ARBA" id="ARBA00022840"/>
    </source>
</evidence>
<dbReference type="Pfam" id="PF12848">
    <property type="entry name" value="ABC_tran_Xtn"/>
    <property type="match status" value="1"/>
</dbReference>
<evidence type="ECO:0000256" key="6">
    <source>
        <dbReference type="ARBA" id="ARBA00022990"/>
    </source>
</evidence>
<name>A0AA88H7L6_ARTSF</name>
<feature type="region of interest" description="Disordered" evidence="9">
    <location>
        <begin position="122"/>
        <end position="175"/>
    </location>
</feature>
<dbReference type="InterPro" id="IPR032781">
    <property type="entry name" value="ABC_tran_Xtn"/>
</dbReference>
<dbReference type="InterPro" id="IPR058770">
    <property type="entry name" value="PWI_ABCF3"/>
</dbReference>
<evidence type="ECO:0000256" key="7">
    <source>
        <dbReference type="ARBA" id="ARBA00023118"/>
    </source>
</evidence>
<dbReference type="SMART" id="SM00382">
    <property type="entry name" value="AAA"/>
    <property type="match status" value="2"/>
</dbReference>
<proteinExistence type="inferred from homology"/>
<protein>
    <recommendedName>
        <fullName evidence="8">ATP-binding cassette sub-family F member 3</fullName>
    </recommendedName>
</protein>
<keyword evidence="3" id="KW-0677">Repeat</keyword>
<dbReference type="InterPro" id="IPR027417">
    <property type="entry name" value="P-loop_NTPase"/>
</dbReference>
<organism evidence="11 12">
    <name type="scientific">Artemia franciscana</name>
    <name type="common">Brine shrimp</name>
    <name type="synonym">Artemia sanfranciscana</name>
    <dbReference type="NCBI Taxonomy" id="6661"/>
    <lineage>
        <taxon>Eukaryota</taxon>
        <taxon>Metazoa</taxon>
        <taxon>Ecdysozoa</taxon>
        <taxon>Arthropoda</taxon>
        <taxon>Crustacea</taxon>
        <taxon>Branchiopoda</taxon>
        <taxon>Anostraca</taxon>
        <taxon>Artemiidae</taxon>
        <taxon>Artemia</taxon>
    </lineage>
</organism>
<comment type="caution">
    <text evidence="11">The sequence shown here is derived from an EMBL/GenBank/DDBJ whole genome shotgun (WGS) entry which is preliminary data.</text>
</comment>
<evidence type="ECO:0000256" key="9">
    <source>
        <dbReference type="SAM" id="MobiDB-lite"/>
    </source>
</evidence>
<sequence length="707" mass="79197">MENIKPLLRSKFPRIDGDLLEYIEGILETSFEDFFTSDDVYDAIGPFVHEAVDGATDGDVKDLCNQILSIIGPEFENAQNGKITRILDAPIHIGSMRIEGDLLKASENSMWKLQRESVDSKKLERANARIQKKEERKSDMDKPKPTAPVSNGIGMATASQVLSKKDNKAEQRGTNNSKDIRVENFDIAFGDKVLLTGAELTLAYGRRYGFVGRNGLGKTTLLRLLSSKQLQIPSHITVLHVEQEVVGDETPAIQSVLECDTVREGLIAEEKKITQEINNGNTDASLNARLASVYQEMQAIESDKAPARASVILAGLGFPAPAQLKPTREFSGGWRMRLALARALFARPDLLLLDEPTNMLDMKAIIWLEDYLQTWPSTILVVSHDRQFLETVATDIIYLHSQRLDSYRGNYSHFIKAKTEKAKNQHREWEAQQQLREHVQEFIDKFRYNAKRASLVQSKIKFLEKLPVLQPVEKETEVVLRFQDAEPLNPPAVQLDEMSFGYTKDKILLKNVNLTASNESRICIVGENGAGKTTLLKILVGDLEATSGFRHLNRSIRLGYFSQHFVDNLDLNSTPVDAMKMKVPGKTVEEYRRLLGSFGISGDKALQKVVSLSGGQKCRVALAVMAATRPNFLMLDEPTNHLDIETIEALGKAIDKFSGGLILVSHDERLIRMVCKELWLCADGVVRSIEGGFDEYRKLVEDELKAQ</sequence>
<dbReference type="Pfam" id="PF00005">
    <property type="entry name" value="ABC_tran"/>
    <property type="match status" value="2"/>
</dbReference>
<dbReference type="PANTHER" id="PTHR19211:SF117">
    <property type="entry name" value="ATP-BINDING CASSETTE SUB-FAMILY F MEMBER 3"/>
    <property type="match status" value="1"/>
</dbReference>
<dbReference type="GO" id="GO:0005524">
    <property type="term" value="F:ATP binding"/>
    <property type="evidence" value="ECO:0007669"/>
    <property type="project" value="UniProtKB-KW"/>
</dbReference>
<gene>
    <name evidence="11" type="ORF">QYM36_016394</name>
</gene>
<keyword evidence="7" id="KW-0051">Antiviral defense</keyword>
<evidence type="ECO:0000256" key="2">
    <source>
        <dbReference type="ARBA" id="ARBA00022553"/>
    </source>
</evidence>
<evidence type="ECO:0000256" key="4">
    <source>
        <dbReference type="ARBA" id="ARBA00022741"/>
    </source>
</evidence>
<evidence type="ECO:0000259" key="10">
    <source>
        <dbReference type="PROSITE" id="PS50893"/>
    </source>
</evidence>
<evidence type="ECO:0000256" key="3">
    <source>
        <dbReference type="ARBA" id="ARBA00022737"/>
    </source>
</evidence>
<keyword evidence="5" id="KW-0067">ATP-binding</keyword>
<keyword evidence="6" id="KW-0007">Acetylation</keyword>
<dbReference type="PANTHER" id="PTHR19211">
    <property type="entry name" value="ATP-BINDING TRANSPORT PROTEIN-RELATED"/>
    <property type="match status" value="1"/>
</dbReference>
<dbReference type="GO" id="GO:0051607">
    <property type="term" value="P:defense response to virus"/>
    <property type="evidence" value="ECO:0007669"/>
    <property type="project" value="UniProtKB-KW"/>
</dbReference>
<dbReference type="InterPro" id="IPR003593">
    <property type="entry name" value="AAA+_ATPase"/>
</dbReference>
<accession>A0AA88H7L6</accession>
<dbReference type="PROSITE" id="PS00211">
    <property type="entry name" value="ABC_TRANSPORTER_1"/>
    <property type="match status" value="1"/>
</dbReference>
<dbReference type="InterPro" id="IPR003439">
    <property type="entry name" value="ABC_transporter-like_ATP-bd"/>
</dbReference>